<name>A0A2Z6LJQ3_TRISU</name>
<evidence type="ECO:0000256" key="2">
    <source>
        <dbReference type="ARBA" id="ARBA00022472"/>
    </source>
</evidence>
<dbReference type="EMBL" id="DF973113">
    <property type="protein sequence ID" value="GAU11142.1"/>
    <property type="molecule type" value="Genomic_DNA"/>
</dbReference>
<evidence type="ECO:0000313" key="4">
    <source>
        <dbReference type="EMBL" id="GAU11142.1"/>
    </source>
</evidence>
<reference evidence="5" key="1">
    <citation type="journal article" date="2017" name="Front. Plant Sci.">
        <title>Climate Clever Clovers: New Paradigm to Reduce the Environmental Footprint of Ruminants by Breeding Low Methanogenic Forages Utilizing Haplotype Variation.</title>
        <authorList>
            <person name="Kaur P."/>
            <person name="Appels R."/>
            <person name="Bayer P.E."/>
            <person name="Keeble-Gagnere G."/>
            <person name="Wang J."/>
            <person name="Hirakawa H."/>
            <person name="Shirasawa K."/>
            <person name="Vercoe P."/>
            <person name="Stefanova K."/>
            <person name="Durmic Z."/>
            <person name="Nichols P."/>
            <person name="Revell C."/>
            <person name="Isobe S.N."/>
            <person name="Edwards D."/>
            <person name="Erskine W."/>
        </authorList>
    </citation>
    <scope>NUCLEOTIDE SEQUENCE [LARGE SCALE GENOMIC DNA]</scope>
    <source>
        <strain evidence="5">cv. Daliak</strain>
    </source>
</reference>
<keyword evidence="2" id="KW-0805">Transcription regulation</keyword>
<dbReference type="Proteomes" id="UP000242715">
    <property type="component" value="Unassembled WGS sequence"/>
</dbReference>
<organism evidence="4 5">
    <name type="scientific">Trifolium subterraneum</name>
    <name type="common">Subterranean clover</name>
    <dbReference type="NCBI Taxonomy" id="3900"/>
    <lineage>
        <taxon>Eukaryota</taxon>
        <taxon>Viridiplantae</taxon>
        <taxon>Streptophyta</taxon>
        <taxon>Embryophyta</taxon>
        <taxon>Tracheophyta</taxon>
        <taxon>Spermatophyta</taxon>
        <taxon>Magnoliopsida</taxon>
        <taxon>eudicotyledons</taxon>
        <taxon>Gunneridae</taxon>
        <taxon>Pentapetalae</taxon>
        <taxon>rosids</taxon>
        <taxon>fabids</taxon>
        <taxon>Fabales</taxon>
        <taxon>Fabaceae</taxon>
        <taxon>Papilionoideae</taxon>
        <taxon>50 kb inversion clade</taxon>
        <taxon>NPAAA clade</taxon>
        <taxon>Hologalegina</taxon>
        <taxon>IRL clade</taxon>
        <taxon>Trifolieae</taxon>
        <taxon>Trifolium</taxon>
    </lineage>
</organism>
<evidence type="ECO:0000256" key="3">
    <source>
        <dbReference type="ARBA" id="ARBA00022946"/>
    </source>
</evidence>
<dbReference type="InterPro" id="IPR003690">
    <property type="entry name" value="MTERF"/>
</dbReference>
<dbReference type="AlphaFoldDB" id="A0A2Z6LJQ3"/>
<evidence type="ECO:0000256" key="1">
    <source>
        <dbReference type="ARBA" id="ARBA00007692"/>
    </source>
</evidence>
<dbReference type="GO" id="GO:0006353">
    <property type="term" value="P:DNA-templated transcription termination"/>
    <property type="evidence" value="ECO:0007669"/>
    <property type="project" value="UniProtKB-KW"/>
</dbReference>
<dbReference type="PANTHER" id="PTHR13068:SF172">
    <property type="entry name" value="TRANSCRIPTION TERMINATION FACTOR FAMILY PROTEIN"/>
    <property type="match status" value="1"/>
</dbReference>
<protein>
    <submittedName>
        <fullName evidence="4">Uncharacterized protein</fullName>
    </submittedName>
</protein>
<dbReference type="GO" id="GO:0003676">
    <property type="term" value="F:nucleic acid binding"/>
    <property type="evidence" value="ECO:0007669"/>
    <property type="project" value="InterPro"/>
</dbReference>
<dbReference type="FunFam" id="1.25.70.10:FF:000001">
    <property type="entry name" value="Mitochondrial transcription termination factor-like"/>
    <property type="match status" value="1"/>
</dbReference>
<keyword evidence="2" id="KW-0806">Transcription termination</keyword>
<gene>
    <name evidence="4" type="ORF">TSUD_197660</name>
</gene>
<dbReference type="Pfam" id="PF02536">
    <property type="entry name" value="mTERF"/>
    <property type="match status" value="1"/>
</dbReference>
<comment type="similarity">
    <text evidence="1">Belongs to the mTERF family.</text>
</comment>
<proteinExistence type="inferred from homology"/>
<sequence length="224" mass="25626">MKLNVKFLLDFGVTSSSIYRLLITRPSIICSTDLKKVLEEIKELGFGPSSYKFVTALLAKRVIAKSQWDAKIDALKSWGCSEDQIFNAFKKQPNIMLRSADKLNVVMHFWIKQLGWDPLLLLSAPDLFGFSIEKRLIPRASVVQYILSKGLMKKDASLITPFCLTDELFLQRFSFCYPLSGDAVLRKSFSVEYKFEEKGSGDFLMLAYPLHLQLFSKKVLMLLF</sequence>
<dbReference type="InterPro" id="IPR038538">
    <property type="entry name" value="MTERF_sf"/>
</dbReference>
<keyword evidence="5" id="KW-1185">Reference proteome</keyword>
<dbReference type="Gene3D" id="1.25.70.10">
    <property type="entry name" value="Transcription termination factor 3, mitochondrial"/>
    <property type="match status" value="1"/>
</dbReference>
<keyword evidence="3" id="KW-0809">Transit peptide</keyword>
<dbReference type="OrthoDB" id="637682at2759"/>
<accession>A0A2Z6LJQ3</accession>
<dbReference type="PANTHER" id="PTHR13068">
    <property type="entry name" value="CGI-12 PROTEIN-RELATED"/>
    <property type="match status" value="1"/>
</dbReference>
<keyword evidence="2" id="KW-0804">Transcription</keyword>
<evidence type="ECO:0000313" key="5">
    <source>
        <dbReference type="Proteomes" id="UP000242715"/>
    </source>
</evidence>